<evidence type="ECO:0000313" key="3">
    <source>
        <dbReference type="Proteomes" id="UP000054359"/>
    </source>
</evidence>
<evidence type="ECO:0000256" key="1">
    <source>
        <dbReference type="SAM" id="Phobius"/>
    </source>
</evidence>
<protein>
    <submittedName>
        <fullName evidence="2">Uncharacterized protein</fullName>
    </submittedName>
</protein>
<gene>
    <name evidence="2" type="ORF">X975_01653</name>
</gene>
<feature type="non-terminal residue" evidence="2">
    <location>
        <position position="49"/>
    </location>
</feature>
<feature type="transmembrane region" description="Helical" evidence="1">
    <location>
        <begin position="21"/>
        <end position="43"/>
    </location>
</feature>
<sequence length="49" mass="5602">MILFLTKSLSLFLQDQSSINLLIISCFCLLDAFAAIYITRIFVAERTPF</sequence>
<reference evidence="2 3" key="1">
    <citation type="submission" date="2013-11" db="EMBL/GenBank/DDBJ databases">
        <title>Genome sequencing of Stegodyphus mimosarum.</title>
        <authorList>
            <person name="Bechsgaard J."/>
        </authorList>
    </citation>
    <scope>NUCLEOTIDE SEQUENCE [LARGE SCALE GENOMIC DNA]</scope>
</reference>
<organism evidence="2 3">
    <name type="scientific">Stegodyphus mimosarum</name>
    <name type="common">African social velvet spider</name>
    <dbReference type="NCBI Taxonomy" id="407821"/>
    <lineage>
        <taxon>Eukaryota</taxon>
        <taxon>Metazoa</taxon>
        <taxon>Ecdysozoa</taxon>
        <taxon>Arthropoda</taxon>
        <taxon>Chelicerata</taxon>
        <taxon>Arachnida</taxon>
        <taxon>Araneae</taxon>
        <taxon>Araneomorphae</taxon>
        <taxon>Entelegynae</taxon>
        <taxon>Eresoidea</taxon>
        <taxon>Eresidae</taxon>
        <taxon>Stegodyphus</taxon>
    </lineage>
</organism>
<dbReference type="AlphaFoldDB" id="A0A087T8X2"/>
<keyword evidence="1" id="KW-0472">Membrane</keyword>
<keyword evidence="1" id="KW-1133">Transmembrane helix</keyword>
<name>A0A087T8X2_STEMI</name>
<dbReference type="EMBL" id="KK114024">
    <property type="protein sequence ID" value="KFM61561.1"/>
    <property type="molecule type" value="Genomic_DNA"/>
</dbReference>
<proteinExistence type="predicted"/>
<dbReference type="PROSITE" id="PS51257">
    <property type="entry name" value="PROKAR_LIPOPROTEIN"/>
    <property type="match status" value="1"/>
</dbReference>
<accession>A0A087T8X2</accession>
<dbReference type="Proteomes" id="UP000054359">
    <property type="component" value="Unassembled WGS sequence"/>
</dbReference>
<keyword evidence="1" id="KW-0812">Transmembrane</keyword>
<keyword evidence="3" id="KW-1185">Reference proteome</keyword>
<evidence type="ECO:0000313" key="2">
    <source>
        <dbReference type="EMBL" id="KFM61561.1"/>
    </source>
</evidence>